<feature type="chain" id="PRO_5045935125" description="Peptidyl-prolyl cis-trans isomerase" evidence="7">
    <location>
        <begin position="21"/>
        <end position="133"/>
    </location>
</feature>
<dbReference type="Gene3D" id="3.10.50.40">
    <property type="match status" value="1"/>
</dbReference>
<accession>A0ABY1QL63</accession>
<keyword evidence="10" id="KW-1185">Reference proteome</keyword>
<feature type="domain" description="PPIase FKBP-type" evidence="8">
    <location>
        <begin position="47"/>
        <end position="133"/>
    </location>
</feature>
<dbReference type="SUPFAM" id="SSF54534">
    <property type="entry name" value="FKBP-like"/>
    <property type="match status" value="1"/>
</dbReference>
<evidence type="ECO:0000256" key="6">
    <source>
        <dbReference type="RuleBase" id="RU003915"/>
    </source>
</evidence>
<dbReference type="Proteomes" id="UP001158049">
    <property type="component" value="Unassembled WGS sequence"/>
</dbReference>
<name>A0ABY1QL63_9BURK</name>
<comment type="catalytic activity">
    <reaction evidence="1 5 6">
        <text>[protein]-peptidylproline (omega=180) = [protein]-peptidylproline (omega=0)</text>
        <dbReference type="Rhea" id="RHEA:16237"/>
        <dbReference type="Rhea" id="RHEA-COMP:10747"/>
        <dbReference type="Rhea" id="RHEA-COMP:10748"/>
        <dbReference type="ChEBI" id="CHEBI:83833"/>
        <dbReference type="ChEBI" id="CHEBI:83834"/>
        <dbReference type="EC" id="5.2.1.8"/>
    </reaction>
</comment>
<evidence type="ECO:0000256" key="4">
    <source>
        <dbReference type="ARBA" id="ARBA00023235"/>
    </source>
</evidence>
<dbReference type="InterPro" id="IPR046357">
    <property type="entry name" value="PPIase_dom_sf"/>
</dbReference>
<evidence type="ECO:0000256" key="2">
    <source>
        <dbReference type="ARBA" id="ARBA00006577"/>
    </source>
</evidence>
<comment type="similarity">
    <text evidence="2 6">Belongs to the FKBP-type PPIase family.</text>
</comment>
<dbReference type="RefSeq" id="WP_283444495.1">
    <property type="nucleotide sequence ID" value="NZ_FXUL01000021.1"/>
</dbReference>
<dbReference type="InterPro" id="IPR001179">
    <property type="entry name" value="PPIase_FKBP_dom"/>
</dbReference>
<reference evidence="9 10" key="1">
    <citation type="submission" date="2017-05" db="EMBL/GenBank/DDBJ databases">
        <authorList>
            <person name="Varghese N."/>
            <person name="Submissions S."/>
        </authorList>
    </citation>
    <scope>NUCLEOTIDE SEQUENCE [LARGE SCALE GENOMIC DNA]</scope>
    <source>
        <strain evidence="9 10">DSM 26001</strain>
    </source>
</reference>
<dbReference type="EMBL" id="FXUL01000021">
    <property type="protein sequence ID" value="SMP74666.1"/>
    <property type="molecule type" value="Genomic_DNA"/>
</dbReference>
<dbReference type="PANTHER" id="PTHR43811:SF19">
    <property type="entry name" value="39 KDA FK506-BINDING NUCLEAR PROTEIN"/>
    <property type="match status" value="1"/>
</dbReference>
<evidence type="ECO:0000256" key="7">
    <source>
        <dbReference type="SAM" id="SignalP"/>
    </source>
</evidence>
<organism evidence="9 10">
    <name type="scientific">Noviherbaspirillum suwonense</name>
    <dbReference type="NCBI Taxonomy" id="1224511"/>
    <lineage>
        <taxon>Bacteria</taxon>
        <taxon>Pseudomonadati</taxon>
        <taxon>Pseudomonadota</taxon>
        <taxon>Betaproteobacteria</taxon>
        <taxon>Burkholderiales</taxon>
        <taxon>Oxalobacteraceae</taxon>
        <taxon>Noviherbaspirillum</taxon>
    </lineage>
</organism>
<feature type="signal peptide" evidence="7">
    <location>
        <begin position="1"/>
        <end position="20"/>
    </location>
</feature>
<proteinExistence type="inferred from homology"/>
<keyword evidence="7" id="KW-0732">Signal</keyword>
<dbReference type="EC" id="5.2.1.8" evidence="6"/>
<keyword evidence="4 5" id="KW-0413">Isomerase</keyword>
<evidence type="ECO:0000313" key="9">
    <source>
        <dbReference type="EMBL" id="SMP74666.1"/>
    </source>
</evidence>
<sequence length="133" mass="14212">MRLSIPLLVIAFLAAPLAQAADAVETLPSGVTVQKLNKTGGAQPKASDQVKVHYRGTLENGTEFDSSYKRGEPAKFPLSRVIPCWTQGVQKLHVGEKARLVCPASTAYGEAGIRGVIPPNSTLNFEVELIAIE</sequence>
<dbReference type="GO" id="GO:0016853">
    <property type="term" value="F:isomerase activity"/>
    <property type="evidence" value="ECO:0007669"/>
    <property type="project" value="UniProtKB-KW"/>
</dbReference>
<evidence type="ECO:0000313" key="10">
    <source>
        <dbReference type="Proteomes" id="UP001158049"/>
    </source>
</evidence>
<protein>
    <recommendedName>
        <fullName evidence="6">Peptidyl-prolyl cis-trans isomerase</fullName>
        <ecNumber evidence="6">5.2.1.8</ecNumber>
    </recommendedName>
</protein>
<keyword evidence="3 5" id="KW-0697">Rotamase</keyword>
<dbReference type="PANTHER" id="PTHR43811">
    <property type="entry name" value="FKBP-TYPE PEPTIDYL-PROLYL CIS-TRANS ISOMERASE FKPA"/>
    <property type="match status" value="1"/>
</dbReference>
<evidence type="ECO:0000259" key="8">
    <source>
        <dbReference type="PROSITE" id="PS50059"/>
    </source>
</evidence>
<evidence type="ECO:0000256" key="3">
    <source>
        <dbReference type="ARBA" id="ARBA00023110"/>
    </source>
</evidence>
<dbReference type="PROSITE" id="PS50059">
    <property type="entry name" value="FKBP_PPIASE"/>
    <property type="match status" value="1"/>
</dbReference>
<evidence type="ECO:0000256" key="1">
    <source>
        <dbReference type="ARBA" id="ARBA00000971"/>
    </source>
</evidence>
<evidence type="ECO:0000256" key="5">
    <source>
        <dbReference type="PROSITE-ProRule" id="PRU00277"/>
    </source>
</evidence>
<gene>
    <name evidence="9" type="ORF">SAMN06295970_12157</name>
</gene>
<dbReference type="Pfam" id="PF00254">
    <property type="entry name" value="FKBP_C"/>
    <property type="match status" value="1"/>
</dbReference>
<comment type="caution">
    <text evidence="9">The sequence shown here is derived from an EMBL/GenBank/DDBJ whole genome shotgun (WGS) entry which is preliminary data.</text>
</comment>